<dbReference type="AlphaFoldDB" id="A0A3B0VWH7"/>
<dbReference type="EMBL" id="UOEW01000299">
    <property type="protein sequence ID" value="VAW41239.1"/>
    <property type="molecule type" value="Genomic_DNA"/>
</dbReference>
<proteinExistence type="predicted"/>
<reference evidence="1" key="1">
    <citation type="submission" date="2018-06" db="EMBL/GenBank/DDBJ databases">
        <authorList>
            <person name="Zhirakovskaya E."/>
        </authorList>
    </citation>
    <scope>NUCLEOTIDE SEQUENCE</scope>
</reference>
<sequence>MNLALTVLLIIFLNPLSAQITFVPHHKEFSTKTVEKPQAPVINSFAEVTAWADLIAIAQVDDIEYEQIRNLNVKGYAYLNILVAYKDATKGESIAVLASGVEDNACYYPDRINEGERFLVFLKKAPGEMQNVYYGYKPFCQLQILLSETGQYILRTPLDNNVIEIDKELIEQHQFSDPHALIDATLWTGTSRKDYASKYQCKIIETDSTFNKNFHLRYTQGVPIYQIRPLLQLKYRARINSKQI</sequence>
<evidence type="ECO:0000313" key="1">
    <source>
        <dbReference type="EMBL" id="VAW41239.1"/>
    </source>
</evidence>
<organism evidence="1">
    <name type="scientific">hydrothermal vent metagenome</name>
    <dbReference type="NCBI Taxonomy" id="652676"/>
    <lineage>
        <taxon>unclassified sequences</taxon>
        <taxon>metagenomes</taxon>
        <taxon>ecological metagenomes</taxon>
    </lineage>
</organism>
<accession>A0A3B0VWH7</accession>
<protein>
    <submittedName>
        <fullName evidence="1">Uncharacterized protein</fullName>
    </submittedName>
</protein>
<gene>
    <name evidence="1" type="ORF">MNBD_GAMMA01-1566</name>
</gene>
<name>A0A3B0VWH7_9ZZZZ</name>